<feature type="compositionally biased region" description="Polar residues" evidence="1">
    <location>
        <begin position="219"/>
        <end position="236"/>
    </location>
</feature>
<proteinExistence type="predicted"/>
<reference evidence="3" key="1">
    <citation type="journal article" date="2023" name="Commun. Biol.">
        <title>Genome analysis of Parmales, the sister group of diatoms, reveals the evolutionary specialization of diatoms from phago-mixotrophs to photoautotrophs.</title>
        <authorList>
            <person name="Ban H."/>
            <person name="Sato S."/>
            <person name="Yoshikawa S."/>
            <person name="Yamada K."/>
            <person name="Nakamura Y."/>
            <person name="Ichinomiya M."/>
            <person name="Sato N."/>
            <person name="Blanc-Mathieu R."/>
            <person name="Endo H."/>
            <person name="Kuwata A."/>
            <person name="Ogata H."/>
        </authorList>
    </citation>
    <scope>NUCLEOTIDE SEQUENCE [LARGE SCALE GENOMIC DNA]</scope>
    <source>
        <strain evidence="3">NIES 3700</strain>
    </source>
</reference>
<feature type="compositionally biased region" description="Polar residues" evidence="1">
    <location>
        <begin position="261"/>
        <end position="271"/>
    </location>
</feature>
<keyword evidence="3" id="KW-1185">Reference proteome</keyword>
<feature type="compositionally biased region" description="Basic and acidic residues" evidence="1">
    <location>
        <begin position="180"/>
        <end position="189"/>
    </location>
</feature>
<feature type="region of interest" description="Disordered" evidence="1">
    <location>
        <begin position="161"/>
        <end position="207"/>
    </location>
</feature>
<dbReference type="EMBL" id="BRXW01000119">
    <property type="protein sequence ID" value="GMI08136.1"/>
    <property type="molecule type" value="Genomic_DNA"/>
</dbReference>
<dbReference type="AlphaFoldDB" id="A0A9W7CKV5"/>
<evidence type="ECO:0000313" key="2">
    <source>
        <dbReference type="EMBL" id="GMI08136.1"/>
    </source>
</evidence>
<protein>
    <submittedName>
        <fullName evidence="2">Uncharacterized protein</fullName>
    </submittedName>
</protein>
<comment type="caution">
    <text evidence="2">The sequence shown here is derived from an EMBL/GenBank/DDBJ whole genome shotgun (WGS) entry which is preliminary data.</text>
</comment>
<evidence type="ECO:0000313" key="3">
    <source>
        <dbReference type="Proteomes" id="UP001165122"/>
    </source>
</evidence>
<accession>A0A9W7CKV5</accession>
<dbReference type="Proteomes" id="UP001165122">
    <property type="component" value="Unassembled WGS sequence"/>
</dbReference>
<organism evidence="2 3">
    <name type="scientific">Triparma laevis f. longispina</name>
    <dbReference type="NCBI Taxonomy" id="1714387"/>
    <lineage>
        <taxon>Eukaryota</taxon>
        <taxon>Sar</taxon>
        <taxon>Stramenopiles</taxon>
        <taxon>Ochrophyta</taxon>
        <taxon>Bolidophyceae</taxon>
        <taxon>Parmales</taxon>
        <taxon>Triparmaceae</taxon>
        <taxon>Triparma</taxon>
    </lineage>
</organism>
<feature type="region of interest" description="Disordered" evidence="1">
    <location>
        <begin position="219"/>
        <end position="271"/>
    </location>
</feature>
<evidence type="ECO:0000256" key="1">
    <source>
        <dbReference type="SAM" id="MobiDB-lite"/>
    </source>
</evidence>
<sequence length="271" mass="30805">MSETDGKSFNQFLVSLRAESNLDPNPQVIPPCFSNLNARDVSYITRNRYFWSSFKVGELRELGASLARSELFLDPRKKTYNSLEKFLADQGLEHHPDSREHTWKGVFPCLLRRKDEPDKTVSSIKAECKRDEDGKKWSVVPNKLLTFDVGGSAARKFQTTTAAGRGEKVTLGKKPKKPKKPEEIRKLESWLEDPEDPQKPDDGKLKRKFFVNKPIKMEQGQTIQLKQQSDPISPSNPACFYELGNEYERDSSDSDSDDSEATQPTSNKTSN</sequence>
<name>A0A9W7CKV5_9STRA</name>
<gene>
    <name evidence="2" type="ORF">TrLO_g14310</name>
</gene>